<accession>A0A1S7UJT9</accession>
<evidence type="ECO:0000256" key="2">
    <source>
        <dbReference type="SAM" id="Phobius"/>
    </source>
</evidence>
<gene>
    <name evidence="4" type="ORF">SAMD00023353_0403230</name>
</gene>
<dbReference type="InterPro" id="IPR050817">
    <property type="entry name" value="DjlA_DnaK_co-chaperone"/>
</dbReference>
<dbReference type="AlphaFoldDB" id="A0A1S7UJT9"/>
<feature type="region of interest" description="Disordered" evidence="1">
    <location>
        <begin position="108"/>
        <end position="130"/>
    </location>
</feature>
<keyword evidence="2" id="KW-0812">Transmembrane</keyword>
<dbReference type="Pfam" id="PF00226">
    <property type="entry name" value="DnaJ"/>
    <property type="match status" value="1"/>
</dbReference>
<feature type="compositionally biased region" description="Low complexity" evidence="1">
    <location>
        <begin position="111"/>
        <end position="121"/>
    </location>
</feature>
<evidence type="ECO:0000313" key="5">
    <source>
        <dbReference type="Proteomes" id="UP000054516"/>
    </source>
</evidence>
<protein>
    <submittedName>
        <fullName evidence="4">Putative chaperone protein</fullName>
    </submittedName>
</protein>
<keyword evidence="2" id="KW-0472">Membrane</keyword>
<dbReference type="PROSITE" id="PS50076">
    <property type="entry name" value="DNAJ_2"/>
    <property type="match status" value="1"/>
</dbReference>
<keyword evidence="5" id="KW-1185">Reference proteome</keyword>
<dbReference type="Proteomes" id="UP000054516">
    <property type="component" value="Unassembled WGS sequence"/>
</dbReference>
<reference evidence="4" key="1">
    <citation type="submission" date="2016-03" db="EMBL/GenBank/DDBJ databases">
        <title>Draft genome sequence of Rosellinia necatrix.</title>
        <authorList>
            <person name="Kanematsu S."/>
        </authorList>
    </citation>
    <scope>NUCLEOTIDE SEQUENCE [LARGE SCALE GENOMIC DNA]</scope>
    <source>
        <strain evidence="4">W97</strain>
    </source>
</reference>
<dbReference type="InterPro" id="IPR001623">
    <property type="entry name" value="DnaJ_domain"/>
</dbReference>
<feature type="transmembrane region" description="Helical" evidence="2">
    <location>
        <begin position="6"/>
        <end position="29"/>
    </location>
</feature>
<proteinExistence type="predicted"/>
<dbReference type="STRING" id="77044.A0A1S7UJT9"/>
<sequence>MSNNAISLVGWMFLPNLVTGWVQSIYYGLTVRAGEPRPAPNSARWHKHRRRIHALVVVLYLLYTVYEADWELRRAGSYYESLGVPFDATERAIKSRFRRLAALHHPDKVSHATTSATSSSSPNDVSGGGGGGGGAEDFFIHLKTASDVLTDPARRFAYERFGPDITSWRHCVTARDFVWRGLQTQVIPHYGLAAAGLYGLGLLGYLEFGRYWRWVTLLALCVFEAHTVMRPRFPPFVDVLVNPLLVRLTSHPPYLPFQVVALARRVAVAVYIAFGQLGPVLHAAAAASREAAAGEAALRQGLDRLEGAVRLMDADTARLMELEMAPFAGDPDAVDGMRAKLREWLVQNTIRADPLVRDALGRSLQKRRVDAPPGARGTK</sequence>
<dbReference type="SMART" id="SM00271">
    <property type="entry name" value="DnaJ"/>
    <property type="match status" value="1"/>
</dbReference>
<evidence type="ECO:0000256" key="1">
    <source>
        <dbReference type="SAM" id="MobiDB-lite"/>
    </source>
</evidence>
<evidence type="ECO:0000259" key="3">
    <source>
        <dbReference type="PROSITE" id="PS50076"/>
    </source>
</evidence>
<dbReference type="SUPFAM" id="SSF46565">
    <property type="entry name" value="Chaperone J-domain"/>
    <property type="match status" value="1"/>
</dbReference>
<feature type="domain" description="J" evidence="3">
    <location>
        <begin position="77"/>
        <end position="162"/>
    </location>
</feature>
<dbReference type="EMBL" id="DF977449">
    <property type="protein sequence ID" value="GAP83294.2"/>
    <property type="molecule type" value="Genomic_DNA"/>
</dbReference>
<dbReference type="OrthoDB" id="436519at2759"/>
<dbReference type="Gene3D" id="1.10.287.110">
    <property type="entry name" value="DnaJ domain"/>
    <property type="match status" value="1"/>
</dbReference>
<evidence type="ECO:0000313" key="4">
    <source>
        <dbReference type="EMBL" id="GAP83294.2"/>
    </source>
</evidence>
<keyword evidence="2" id="KW-1133">Transmembrane helix</keyword>
<dbReference type="PANTHER" id="PTHR24074">
    <property type="entry name" value="CO-CHAPERONE PROTEIN DJLA"/>
    <property type="match status" value="1"/>
</dbReference>
<name>A0A1S7UJT9_ROSNE</name>
<dbReference type="InterPro" id="IPR036869">
    <property type="entry name" value="J_dom_sf"/>
</dbReference>
<dbReference type="OMA" id="FSAWGRY"/>
<dbReference type="CDD" id="cd06257">
    <property type="entry name" value="DnaJ"/>
    <property type="match status" value="1"/>
</dbReference>
<organism evidence="4">
    <name type="scientific">Rosellinia necatrix</name>
    <name type="common">White root-rot fungus</name>
    <dbReference type="NCBI Taxonomy" id="77044"/>
    <lineage>
        <taxon>Eukaryota</taxon>
        <taxon>Fungi</taxon>
        <taxon>Dikarya</taxon>
        <taxon>Ascomycota</taxon>
        <taxon>Pezizomycotina</taxon>
        <taxon>Sordariomycetes</taxon>
        <taxon>Xylariomycetidae</taxon>
        <taxon>Xylariales</taxon>
        <taxon>Xylariaceae</taxon>
        <taxon>Rosellinia</taxon>
    </lineage>
</organism>
<dbReference type="PRINTS" id="PR00625">
    <property type="entry name" value="JDOMAIN"/>
</dbReference>